<organism evidence="1 2">
    <name type="scientific">Drosophila suzukii</name>
    <name type="common">Spotted-wing drosophila fruit fly</name>
    <dbReference type="NCBI Taxonomy" id="28584"/>
    <lineage>
        <taxon>Eukaryota</taxon>
        <taxon>Metazoa</taxon>
        <taxon>Ecdysozoa</taxon>
        <taxon>Arthropoda</taxon>
        <taxon>Hexapoda</taxon>
        <taxon>Insecta</taxon>
        <taxon>Pterygota</taxon>
        <taxon>Neoptera</taxon>
        <taxon>Endopterygota</taxon>
        <taxon>Diptera</taxon>
        <taxon>Brachycera</taxon>
        <taxon>Muscomorpha</taxon>
        <taxon>Ephydroidea</taxon>
        <taxon>Drosophilidae</taxon>
        <taxon>Drosophila</taxon>
        <taxon>Sophophora</taxon>
    </lineage>
</organism>
<dbReference type="AlphaFoldDB" id="A0AB40A583"/>
<dbReference type="Proteomes" id="UP001652628">
    <property type="component" value="Chromosome 3"/>
</dbReference>
<accession>A0AB40A583</accession>
<proteinExistence type="predicted"/>
<dbReference type="RefSeq" id="XP_036671576.3">
    <property type="nucleotide sequence ID" value="XM_036815681.3"/>
</dbReference>
<gene>
    <name evidence="2" type="primary">LOC108015793</name>
</gene>
<dbReference type="GeneID" id="108015793"/>
<keyword evidence="1" id="KW-1185">Reference proteome</keyword>
<protein>
    <submittedName>
        <fullName evidence="2">Uncharacterized protein CG13380</fullName>
    </submittedName>
</protein>
<evidence type="ECO:0000313" key="2">
    <source>
        <dbReference type="RefSeq" id="XP_036671576.3"/>
    </source>
</evidence>
<evidence type="ECO:0000313" key="1">
    <source>
        <dbReference type="Proteomes" id="UP001652628"/>
    </source>
</evidence>
<sequence>MPFANKGTDAGSIAARLQNRYGNLTSPSLKDVTTKTLPKTFKTFPKAFESLSPSELEIDQQEYLEFESGLHSNSSSDQEVNTQIQVEEEPKLKYELPEDYKSTKLCICMRPQTAYECDRCHHYFYGRIAEVCEKHPHEFFLMDIRSCPYCMAPIEMIKKSPISWETIRKIEDADLPNDGDL</sequence>
<name>A0AB40A583_DROSZ</name>
<reference evidence="2" key="1">
    <citation type="submission" date="2025-08" db="UniProtKB">
        <authorList>
            <consortium name="RefSeq"/>
        </authorList>
    </citation>
    <scope>IDENTIFICATION</scope>
</reference>